<keyword evidence="3 6" id="KW-0521">NADP</keyword>
<dbReference type="AlphaFoldDB" id="A0A2G9YKY5"/>
<dbReference type="PANTHER" id="PTHR31873">
    <property type="entry name" value="L-ASPARTATE DEHYDROGENASE-RELATED"/>
    <property type="match status" value="1"/>
</dbReference>
<organism evidence="9 10">
    <name type="scientific">Candidatus Sherwoodlollariibacterium unditelluris</name>
    <dbReference type="NCBI Taxonomy" id="1974757"/>
    <lineage>
        <taxon>Bacteria</taxon>
        <taxon>Pseudomonadati</taxon>
        <taxon>Candidatus Omnitrophota</taxon>
        <taxon>Candidatus Sherwoodlollariibacterium</taxon>
    </lineage>
</organism>
<evidence type="ECO:0000256" key="2">
    <source>
        <dbReference type="ARBA" id="ARBA00022642"/>
    </source>
</evidence>
<dbReference type="NCBIfam" id="NF009828">
    <property type="entry name" value="PRK13303.1-3"/>
    <property type="match status" value="1"/>
</dbReference>
<keyword evidence="5 6" id="KW-0520">NAD</keyword>
<dbReference type="InterPro" id="IPR020626">
    <property type="entry name" value="Asp_DH_prok"/>
</dbReference>
<evidence type="ECO:0000256" key="3">
    <source>
        <dbReference type="ARBA" id="ARBA00022857"/>
    </source>
</evidence>
<dbReference type="Gene3D" id="3.30.360.10">
    <property type="entry name" value="Dihydrodipicolinate Reductase, domain 2"/>
    <property type="match status" value="1"/>
</dbReference>
<dbReference type="HAMAP" id="MF_01265">
    <property type="entry name" value="NadX"/>
    <property type="match status" value="1"/>
</dbReference>
<dbReference type="InterPro" id="IPR002811">
    <property type="entry name" value="Asp_DH"/>
</dbReference>
<comment type="miscellaneous">
    <text evidence="6">The iminoaspartate product is unstable in aqueous solution and can decompose to oxaloacetate and ammonia.</text>
</comment>
<dbReference type="Pfam" id="PF03447">
    <property type="entry name" value="NAD_binding_3"/>
    <property type="match status" value="1"/>
</dbReference>
<sequence length="271" mass="29275">MKLKIGIVGCGAIGSSLARVITKDFSKQAELVALYDLNSSKPKILAKRIRKKNLVVFELGALILRSDLVIEAASSRCSWGIAKEVLSSGRDVMVMSVGGLIAKYSELTKLAKRHNCRVYIPSGAIAGIDALKAAKIGGVKKVTLTTLKNPLSFKGVKYIEERGIDLFKIKKDRVLFSGSAAEAVKLFPQNINVAAVLSLSGIGQDKTRVKIIASPKVNKNIHEIKVESQAGNIFTRTENILHPDNPKTSYLAVLSAIATLKQILEPIRIGT</sequence>
<dbReference type="GO" id="GO:0016639">
    <property type="term" value="F:oxidoreductase activity, acting on the CH-NH2 group of donors, NAD or NADP as acceptor"/>
    <property type="evidence" value="ECO:0007669"/>
    <property type="project" value="UniProtKB-UniRule"/>
</dbReference>
<dbReference type="Pfam" id="PF01958">
    <property type="entry name" value="Asp_DH_C"/>
    <property type="match status" value="1"/>
</dbReference>
<gene>
    <name evidence="6" type="primary">nadX</name>
    <name evidence="9" type="ORF">COX41_00440</name>
</gene>
<proteinExistence type="inferred from homology"/>
<dbReference type="GO" id="GO:0051287">
    <property type="term" value="F:NAD binding"/>
    <property type="evidence" value="ECO:0007669"/>
    <property type="project" value="UniProtKB-UniRule"/>
</dbReference>
<evidence type="ECO:0000256" key="1">
    <source>
        <dbReference type="ARBA" id="ARBA00008331"/>
    </source>
</evidence>
<dbReference type="SUPFAM" id="SSF55347">
    <property type="entry name" value="Glyceraldehyde-3-phosphate dehydrogenase-like, C-terminal domain"/>
    <property type="match status" value="1"/>
</dbReference>
<dbReference type="NCBIfam" id="NF009830">
    <property type="entry name" value="PRK13304.1"/>
    <property type="match status" value="1"/>
</dbReference>
<dbReference type="Gene3D" id="3.40.50.720">
    <property type="entry name" value="NAD(P)-binding Rossmann-like Domain"/>
    <property type="match status" value="1"/>
</dbReference>
<protein>
    <recommendedName>
        <fullName evidence="6">L-aspartate dehydrogenase</fullName>
        <ecNumber evidence="6">1.4.1.21</ecNumber>
    </recommendedName>
</protein>
<dbReference type="GO" id="GO:0033735">
    <property type="term" value="F:aspartate dehydrogenase [NAD(P)+] activity"/>
    <property type="evidence" value="ECO:0007669"/>
    <property type="project" value="UniProtKB-EC"/>
</dbReference>
<evidence type="ECO:0000256" key="4">
    <source>
        <dbReference type="ARBA" id="ARBA00023002"/>
    </source>
</evidence>
<dbReference type="Proteomes" id="UP000231292">
    <property type="component" value="Unassembled WGS sequence"/>
</dbReference>
<accession>A0A2G9YKY5</accession>
<dbReference type="InterPro" id="IPR005106">
    <property type="entry name" value="Asp/hSer_DH_NAD-bd"/>
</dbReference>
<dbReference type="GO" id="GO:0009435">
    <property type="term" value="P:NAD+ biosynthetic process"/>
    <property type="evidence" value="ECO:0007669"/>
    <property type="project" value="UniProtKB-UniRule"/>
</dbReference>
<feature type="binding site" evidence="6">
    <location>
        <position position="192"/>
    </location>
    <ligand>
        <name>NAD(+)</name>
        <dbReference type="ChEBI" id="CHEBI:57540"/>
    </ligand>
</feature>
<dbReference type="PIRSF" id="PIRSF005227">
    <property type="entry name" value="Asp_dh_NAD_syn"/>
    <property type="match status" value="1"/>
</dbReference>
<dbReference type="InterPro" id="IPR022487">
    <property type="entry name" value="Asp_DH_arc"/>
</dbReference>
<dbReference type="GO" id="GO:0050661">
    <property type="term" value="F:NADP binding"/>
    <property type="evidence" value="ECO:0007669"/>
    <property type="project" value="UniProtKB-UniRule"/>
</dbReference>
<feature type="domain" description="Aspartate/homoserine dehydrogenase NAD-binding" evidence="8">
    <location>
        <begin position="9"/>
        <end position="121"/>
    </location>
</feature>
<dbReference type="SUPFAM" id="SSF51735">
    <property type="entry name" value="NAD(P)-binding Rossmann-fold domains"/>
    <property type="match status" value="1"/>
</dbReference>
<dbReference type="EMBL" id="PCRK01000007">
    <property type="protein sequence ID" value="PIP19895.1"/>
    <property type="molecule type" value="Genomic_DNA"/>
</dbReference>
<evidence type="ECO:0000259" key="8">
    <source>
        <dbReference type="Pfam" id="PF03447"/>
    </source>
</evidence>
<reference evidence="9 10" key="1">
    <citation type="submission" date="2017-09" db="EMBL/GenBank/DDBJ databases">
        <title>Depth-based differentiation of microbial function through sediment-hosted aquifers and enrichment of novel symbionts in the deep terrestrial subsurface.</title>
        <authorList>
            <person name="Probst A.J."/>
            <person name="Ladd B."/>
            <person name="Jarett J.K."/>
            <person name="Geller-Mcgrath D.E."/>
            <person name="Sieber C.M."/>
            <person name="Emerson J.B."/>
            <person name="Anantharaman K."/>
            <person name="Thomas B.C."/>
            <person name="Malmstrom R."/>
            <person name="Stieglmeier M."/>
            <person name="Klingl A."/>
            <person name="Woyke T."/>
            <person name="Ryan C.M."/>
            <person name="Banfield J.F."/>
        </authorList>
    </citation>
    <scope>NUCLEOTIDE SEQUENCE [LARGE SCALE GENOMIC DNA]</scope>
    <source>
        <strain evidence="9">CG23_combo_of_CG06-09_8_20_14_all_41_10</strain>
    </source>
</reference>
<dbReference type="InterPro" id="IPR036291">
    <property type="entry name" value="NAD(P)-bd_dom_sf"/>
</dbReference>
<feature type="active site" evidence="6">
    <location>
        <position position="222"/>
    </location>
</feature>
<name>A0A2G9YKY5_9BACT</name>
<comment type="similarity">
    <text evidence="1 6">Belongs to the L-aspartate dehydrogenase family.</text>
</comment>
<evidence type="ECO:0000256" key="5">
    <source>
        <dbReference type="ARBA" id="ARBA00023027"/>
    </source>
</evidence>
<dbReference type="NCBIfam" id="TIGR03855">
    <property type="entry name" value="NAD_NadX"/>
    <property type="match status" value="1"/>
</dbReference>
<dbReference type="UniPathway" id="UPA00253">
    <property type="reaction ID" value="UER00456"/>
</dbReference>
<evidence type="ECO:0000313" key="10">
    <source>
        <dbReference type="Proteomes" id="UP000231292"/>
    </source>
</evidence>
<dbReference type="PANTHER" id="PTHR31873:SF6">
    <property type="entry name" value="ASPARTATE DEHYDROGENASE DOMAIN-CONTAINING PROTEIN"/>
    <property type="match status" value="1"/>
</dbReference>
<evidence type="ECO:0000313" key="9">
    <source>
        <dbReference type="EMBL" id="PIP19895.1"/>
    </source>
</evidence>
<evidence type="ECO:0000259" key="7">
    <source>
        <dbReference type="Pfam" id="PF01958"/>
    </source>
</evidence>
<comment type="pathway">
    <text evidence="6">Cofactor biosynthesis; NAD(+) biosynthesis; iminoaspartate from L-aspartate (dehydrogenase route): step 1/1.</text>
</comment>
<dbReference type="EC" id="1.4.1.21" evidence="6"/>
<comment type="catalytic activity">
    <reaction evidence="6">
        <text>L-aspartate + NAD(+) + H2O = oxaloacetate + NH4(+) + NADH + H(+)</text>
        <dbReference type="Rhea" id="RHEA:11788"/>
        <dbReference type="ChEBI" id="CHEBI:15377"/>
        <dbReference type="ChEBI" id="CHEBI:15378"/>
        <dbReference type="ChEBI" id="CHEBI:16452"/>
        <dbReference type="ChEBI" id="CHEBI:28938"/>
        <dbReference type="ChEBI" id="CHEBI:29991"/>
        <dbReference type="ChEBI" id="CHEBI:57540"/>
        <dbReference type="ChEBI" id="CHEBI:57945"/>
        <dbReference type="EC" id="1.4.1.21"/>
    </reaction>
</comment>
<comment type="catalytic activity">
    <reaction evidence="6">
        <text>L-aspartate + NADP(+) + H2O = oxaloacetate + NH4(+) + NADPH + H(+)</text>
        <dbReference type="Rhea" id="RHEA:11784"/>
        <dbReference type="ChEBI" id="CHEBI:15377"/>
        <dbReference type="ChEBI" id="CHEBI:15378"/>
        <dbReference type="ChEBI" id="CHEBI:16452"/>
        <dbReference type="ChEBI" id="CHEBI:28938"/>
        <dbReference type="ChEBI" id="CHEBI:29991"/>
        <dbReference type="ChEBI" id="CHEBI:57783"/>
        <dbReference type="ChEBI" id="CHEBI:58349"/>
        <dbReference type="EC" id="1.4.1.21"/>
    </reaction>
</comment>
<keyword evidence="4 6" id="KW-0560">Oxidoreductase</keyword>
<comment type="function">
    <text evidence="6">Specifically catalyzes the NAD or NADP-dependent dehydrogenation of L-aspartate to iminoaspartate.</text>
</comment>
<evidence type="ECO:0000256" key="6">
    <source>
        <dbReference type="HAMAP-Rule" id="MF_01265"/>
    </source>
</evidence>
<comment type="caution">
    <text evidence="9">The sequence shown here is derived from an EMBL/GenBank/DDBJ whole genome shotgun (WGS) entry which is preliminary data.</text>
</comment>
<keyword evidence="2 6" id="KW-0662">Pyridine nucleotide biosynthesis</keyword>
<feature type="domain" description="Aspartate dehydrogenase" evidence="7">
    <location>
        <begin position="170"/>
        <end position="257"/>
    </location>
</feature>
<feature type="binding site" evidence="6">
    <location>
        <position position="124"/>
    </location>
    <ligand>
        <name>NAD(+)</name>
        <dbReference type="ChEBI" id="CHEBI:57540"/>
    </ligand>
</feature>
<dbReference type="InterPro" id="IPR011182">
    <property type="entry name" value="L-Asp_DH"/>
</dbReference>